<name>A0ABT5H9V4_9BACE</name>
<dbReference type="RefSeq" id="WP_272720680.1">
    <property type="nucleotide sequence ID" value="NZ_JAQPYS010000070.1"/>
</dbReference>
<keyword evidence="2" id="KW-1185">Reference proteome</keyword>
<gene>
    <name evidence="1" type="ORF">PQG98_13180</name>
</gene>
<sequence>MRSENHIGKQISIFLTSAKLKKVWLATVLGVDESYLVRLLKKANIKTDRLEEICDATEHNFFKDYADWWDTKQASKKKKSK</sequence>
<dbReference type="EMBL" id="JAQPYS010000070">
    <property type="protein sequence ID" value="MDC7137280.1"/>
    <property type="molecule type" value="Genomic_DNA"/>
</dbReference>
<dbReference type="Proteomes" id="UP001215398">
    <property type="component" value="Unassembled WGS sequence"/>
</dbReference>
<comment type="caution">
    <text evidence="1">The sequence shown here is derived from an EMBL/GenBank/DDBJ whole genome shotgun (WGS) entry which is preliminary data.</text>
</comment>
<dbReference type="InterPro" id="IPR010982">
    <property type="entry name" value="Lambda_DNA-bd_dom_sf"/>
</dbReference>
<evidence type="ECO:0000313" key="2">
    <source>
        <dbReference type="Proteomes" id="UP001215398"/>
    </source>
</evidence>
<evidence type="ECO:0008006" key="3">
    <source>
        <dbReference type="Google" id="ProtNLM"/>
    </source>
</evidence>
<protein>
    <recommendedName>
        <fullName evidence="3">XRE family transcriptional regulator</fullName>
    </recommendedName>
</protein>
<organism evidence="1 2">
    <name type="scientific">Bacteroides zhangwenhongii</name>
    <dbReference type="NCBI Taxonomy" id="2650157"/>
    <lineage>
        <taxon>Bacteria</taxon>
        <taxon>Pseudomonadati</taxon>
        <taxon>Bacteroidota</taxon>
        <taxon>Bacteroidia</taxon>
        <taxon>Bacteroidales</taxon>
        <taxon>Bacteroidaceae</taxon>
        <taxon>Bacteroides</taxon>
    </lineage>
</organism>
<evidence type="ECO:0000313" key="1">
    <source>
        <dbReference type="EMBL" id="MDC7137280.1"/>
    </source>
</evidence>
<accession>A0ABT5H9V4</accession>
<dbReference type="SUPFAM" id="SSF47413">
    <property type="entry name" value="lambda repressor-like DNA-binding domains"/>
    <property type="match status" value="1"/>
</dbReference>
<reference evidence="1 2" key="1">
    <citation type="submission" date="2023-01" db="EMBL/GenBank/DDBJ databases">
        <title>Exploring GABA producing Bacteroides strains toward improving mental health.</title>
        <authorList>
            <person name="Yousuf B."/>
            <person name="Bouhlel N.E."/>
            <person name="Mottawea W."/>
            <person name="Hammami R."/>
        </authorList>
    </citation>
    <scope>NUCLEOTIDE SEQUENCE [LARGE SCALE GENOMIC DNA]</scope>
    <source>
        <strain evidence="1 2">UO.H1054</strain>
    </source>
</reference>
<proteinExistence type="predicted"/>